<protein>
    <submittedName>
        <fullName evidence="2">Uncharacterized protein</fullName>
    </submittedName>
</protein>
<dbReference type="Proteomes" id="UP001157006">
    <property type="component" value="Chromosome 2"/>
</dbReference>
<gene>
    <name evidence="2" type="ORF">VFH_II246200</name>
</gene>
<accession>A0AAV0ZYE6</accession>
<reference evidence="2 3" key="1">
    <citation type="submission" date="2023-01" db="EMBL/GenBank/DDBJ databases">
        <authorList>
            <person name="Kreplak J."/>
        </authorList>
    </citation>
    <scope>NUCLEOTIDE SEQUENCE [LARGE SCALE GENOMIC DNA]</scope>
</reference>
<evidence type="ECO:0000313" key="2">
    <source>
        <dbReference type="EMBL" id="CAI8600902.1"/>
    </source>
</evidence>
<sequence length="125" mass="13462">MAVIKGKNKVGESSGGGNLVETKHGKAGEQKGMGFEDGPWKEVQKQRRVRKVVDSRKNSAPRSHNDKSKIVGSCFLILENEDQVINGDDSTLNGNNMIKQGKDSDVSRTPSNEATTNNVDTCAGC</sequence>
<feature type="compositionally biased region" description="Basic and acidic residues" evidence="1">
    <location>
        <begin position="38"/>
        <end position="66"/>
    </location>
</feature>
<feature type="compositionally biased region" description="Polar residues" evidence="1">
    <location>
        <begin position="107"/>
        <end position="125"/>
    </location>
</feature>
<name>A0AAV0ZYE6_VICFA</name>
<dbReference type="EMBL" id="OX451737">
    <property type="protein sequence ID" value="CAI8600902.1"/>
    <property type="molecule type" value="Genomic_DNA"/>
</dbReference>
<proteinExistence type="predicted"/>
<organism evidence="2 3">
    <name type="scientific">Vicia faba</name>
    <name type="common">Broad bean</name>
    <name type="synonym">Faba vulgaris</name>
    <dbReference type="NCBI Taxonomy" id="3906"/>
    <lineage>
        <taxon>Eukaryota</taxon>
        <taxon>Viridiplantae</taxon>
        <taxon>Streptophyta</taxon>
        <taxon>Embryophyta</taxon>
        <taxon>Tracheophyta</taxon>
        <taxon>Spermatophyta</taxon>
        <taxon>Magnoliopsida</taxon>
        <taxon>eudicotyledons</taxon>
        <taxon>Gunneridae</taxon>
        <taxon>Pentapetalae</taxon>
        <taxon>rosids</taxon>
        <taxon>fabids</taxon>
        <taxon>Fabales</taxon>
        <taxon>Fabaceae</taxon>
        <taxon>Papilionoideae</taxon>
        <taxon>50 kb inversion clade</taxon>
        <taxon>NPAAA clade</taxon>
        <taxon>Hologalegina</taxon>
        <taxon>IRL clade</taxon>
        <taxon>Fabeae</taxon>
        <taxon>Vicia</taxon>
    </lineage>
</organism>
<dbReference type="AlphaFoldDB" id="A0AAV0ZYE6"/>
<evidence type="ECO:0000313" key="3">
    <source>
        <dbReference type="Proteomes" id="UP001157006"/>
    </source>
</evidence>
<feature type="region of interest" description="Disordered" evidence="1">
    <location>
        <begin position="1"/>
        <end position="66"/>
    </location>
</feature>
<feature type="compositionally biased region" description="Polar residues" evidence="1">
    <location>
        <begin position="88"/>
        <end position="98"/>
    </location>
</feature>
<evidence type="ECO:0000256" key="1">
    <source>
        <dbReference type="SAM" id="MobiDB-lite"/>
    </source>
</evidence>
<keyword evidence="3" id="KW-1185">Reference proteome</keyword>
<feature type="region of interest" description="Disordered" evidence="1">
    <location>
        <begin position="88"/>
        <end position="125"/>
    </location>
</feature>